<dbReference type="Gene3D" id="1.10.1660.10">
    <property type="match status" value="1"/>
</dbReference>
<evidence type="ECO:0000259" key="1">
    <source>
        <dbReference type="Pfam" id="PF13411"/>
    </source>
</evidence>
<dbReference type="GO" id="GO:0003677">
    <property type="term" value="F:DNA binding"/>
    <property type="evidence" value="ECO:0007669"/>
    <property type="project" value="InterPro"/>
</dbReference>
<protein>
    <submittedName>
        <fullName evidence="2">MerR family transcriptional regulator</fullName>
    </submittedName>
</protein>
<reference evidence="2 3" key="1">
    <citation type="journal article" date="2021" name="Int. J. Syst. Evol. Microbiol.">
        <title>Amazonocrinis nigriterrae gen. nov., sp. nov., Atlanticothrix silvestris gen. nov., sp. nov. and Dendronalium phyllosphericum gen. nov., sp. nov., nostocacean cyanobacteria from Brazilian environments.</title>
        <authorList>
            <person name="Alvarenga D.O."/>
            <person name="Andreote A.P.D."/>
            <person name="Branco L.H.Z."/>
            <person name="Delbaje E."/>
            <person name="Cruz R.B."/>
            <person name="Varani A.M."/>
            <person name="Fiore M.F."/>
        </authorList>
    </citation>
    <scope>NUCLEOTIDE SEQUENCE [LARGE SCALE GENOMIC DNA]</scope>
    <source>
        <strain evidence="2 3">CENA67</strain>
    </source>
</reference>
<dbReference type="Proteomes" id="UP000632766">
    <property type="component" value="Unassembled WGS sequence"/>
</dbReference>
<dbReference type="GO" id="GO:0006355">
    <property type="term" value="P:regulation of DNA-templated transcription"/>
    <property type="evidence" value="ECO:0007669"/>
    <property type="project" value="InterPro"/>
</dbReference>
<sequence>MDEKFYTSTEAAEITNCTRRQLQYWREKGVVVPTVNITGKGRNVYYSKSDLLVLTVMEYLLSIGLNFEVCHAALEALREREAWLFDEFVPQEKMKQLMFLPTRSQEQPLKLAEFDKQVAVDALCQGQTVIPFWSDRIHEVLQQNLKRFSE</sequence>
<name>A0A8J7L512_9NOST</name>
<evidence type="ECO:0000313" key="2">
    <source>
        <dbReference type="EMBL" id="MBH8560764.1"/>
    </source>
</evidence>
<feature type="domain" description="HTH merR-type" evidence="1">
    <location>
        <begin position="6"/>
        <end position="76"/>
    </location>
</feature>
<keyword evidence="3" id="KW-1185">Reference proteome</keyword>
<dbReference type="EMBL" id="JAECZC010000001">
    <property type="protein sequence ID" value="MBH8560764.1"/>
    <property type="molecule type" value="Genomic_DNA"/>
</dbReference>
<proteinExistence type="predicted"/>
<dbReference type="Pfam" id="PF13411">
    <property type="entry name" value="MerR_1"/>
    <property type="match status" value="1"/>
</dbReference>
<dbReference type="InterPro" id="IPR000551">
    <property type="entry name" value="MerR-type_HTH_dom"/>
</dbReference>
<dbReference type="SUPFAM" id="SSF46955">
    <property type="entry name" value="Putative DNA-binding domain"/>
    <property type="match status" value="1"/>
</dbReference>
<dbReference type="InterPro" id="IPR009061">
    <property type="entry name" value="DNA-bd_dom_put_sf"/>
</dbReference>
<dbReference type="AlphaFoldDB" id="A0A8J7L512"/>
<comment type="caution">
    <text evidence="2">The sequence shown here is derived from an EMBL/GenBank/DDBJ whole genome shotgun (WGS) entry which is preliminary data.</text>
</comment>
<evidence type="ECO:0000313" key="3">
    <source>
        <dbReference type="Proteomes" id="UP000632766"/>
    </source>
</evidence>
<gene>
    <name evidence="2" type="ORF">I8748_00855</name>
</gene>
<accession>A0A8J7L512</accession>
<dbReference type="RefSeq" id="WP_198122811.1">
    <property type="nucleotide sequence ID" value="NZ_JAECZC010000001.1"/>
</dbReference>
<organism evidence="2 3">
    <name type="scientific">Amazonocrinis nigriterrae CENA67</name>
    <dbReference type="NCBI Taxonomy" id="2794033"/>
    <lineage>
        <taxon>Bacteria</taxon>
        <taxon>Bacillati</taxon>
        <taxon>Cyanobacteriota</taxon>
        <taxon>Cyanophyceae</taxon>
        <taxon>Nostocales</taxon>
        <taxon>Nostocaceae</taxon>
        <taxon>Amazonocrinis</taxon>
        <taxon>Amazonocrinis nigriterrae</taxon>
    </lineage>
</organism>